<evidence type="ECO:0000313" key="1">
    <source>
        <dbReference type="EMBL" id="CRL36221.1"/>
    </source>
</evidence>
<dbReference type="Proteomes" id="UP000049472">
    <property type="component" value="Unassembled WGS sequence"/>
</dbReference>
<evidence type="ECO:0008006" key="3">
    <source>
        <dbReference type="Google" id="ProtNLM"/>
    </source>
</evidence>
<protein>
    <recommendedName>
        <fullName evidence="3">DUF551 domain-containing protein</fullName>
    </recommendedName>
</protein>
<dbReference type="AlphaFoldDB" id="A0A0M6WI13"/>
<sequence>MKCKICEKEFELKKEEKYLATEKVAAFGTLAKLPKTFEAFDCPHCGCQNIVNIREEEATDYDVDKVVEQLSDRSTLSRPVDWSKVAVDTPILVRDNIFSKWAKRYFAKYENGRVYVWNNGSTSWSGNRCTPWKLAKLPDKESGDGR</sequence>
<organism evidence="1 2">
    <name type="scientific">Agathobacter rectalis</name>
    <dbReference type="NCBI Taxonomy" id="39491"/>
    <lineage>
        <taxon>Bacteria</taxon>
        <taxon>Bacillati</taxon>
        <taxon>Bacillota</taxon>
        <taxon>Clostridia</taxon>
        <taxon>Lachnospirales</taxon>
        <taxon>Lachnospiraceae</taxon>
        <taxon>Agathobacter</taxon>
    </lineage>
</organism>
<evidence type="ECO:0000313" key="2">
    <source>
        <dbReference type="Proteomes" id="UP000049472"/>
    </source>
</evidence>
<dbReference type="EMBL" id="CVRQ01000017">
    <property type="protein sequence ID" value="CRL36221.1"/>
    <property type="molecule type" value="Genomic_DNA"/>
</dbReference>
<proteinExistence type="predicted"/>
<keyword evidence="2" id="KW-1185">Reference proteome</keyword>
<accession>A0A0M6WI13</accession>
<name>A0A0M6WI13_9FIRM</name>
<reference evidence="2" key="1">
    <citation type="submission" date="2015-05" db="EMBL/GenBank/DDBJ databases">
        <authorList>
            <consortium name="Pathogen Informatics"/>
        </authorList>
    </citation>
    <scope>NUCLEOTIDE SEQUENCE [LARGE SCALE GENOMIC DNA]</scope>
    <source>
        <strain evidence="2">T1-815</strain>
    </source>
</reference>
<gene>
    <name evidence="1" type="ORF">T1815_12731</name>
</gene>
<dbReference type="RefSeq" id="WP_055061567.1">
    <property type="nucleotide sequence ID" value="NZ_CVRQ01000017.1"/>
</dbReference>